<gene>
    <name evidence="2" type="ORF">BHYA_0266g00120</name>
</gene>
<reference evidence="2 3" key="1">
    <citation type="submission" date="2017-12" db="EMBL/GenBank/DDBJ databases">
        <title>Comparative genomics of Botrytis spp.</title>
        <authorList>
            <person name="Valero-Jimenez C.A."/>
            <person name="Tapia P."/>
            <person name="Veloso J."/>
            <person name="Silva-Moreno E."/>
            <person name="Staats M."/>
            <person name="Valdes J.H."/>
            <person name="Van Kan J.A.L."/>
        </authorList>
    </citation>
    <scope>NUCLEOTIDE SEQUENCE [LARGE SCALE GENOMIC DNA]</scope>
    <source>
        <strain evidence="2 3">Bh0001</strain>
    </source>
</reference>
<organism evidence="2 3">
    <name type="scientific">Botrytis hyacinthi</name>
    <dbReference type="NCBI Taxonomy" id="278943"/>
    <lineage>
        <taxon>Eukaryota</taxon>
        <taxon>Fungi</taxon>
        <taxon>Dikarya</taxon>
        <taxon>Ascomycota</taxon>
        <taxon>Pezizomycotina</taxon>
        <taxon>Leotiomycetes</taxon>
        <taxon>Helotiales</taxon>
        <taxon>Sclerotiniaceae</taxon>
        <taxon>Botrytis</taxon>
    </lineage>
</organism>
<sequence>MSSSSQQNSVLQPVPNNNGAECPLPWSWMCKRVVPIWSDPSNPLSTVRIHRVAAESAKYKVVRQYAPPPPPPPERQRDPDPRSGR</sequence>
<evidence type="ECO:0000313" key="3">
    <source>
        <dbReference type="Proteomes" id="UP000297814"/>
    </source>
</evidence>
<accession>A0A4Z1GDG6</accession>
<proteinExistence type="predicted"/>
<feature type="compositionally biased region" description="Basic and acidic residues" evidence="1">
    <location>
        <begin position="74"/>
        <end position="85"/>
    </location>
</feature>
<name>A0A4Z1GDG6_9HELO</name>
<feature type="region of interest" description="Disordered" evidence="1">
    <location>
        <begin position="59"/>
        <end position="85"/>
    </location>
</feature>
<evidence type="ECO:0000256" key="1">
    <source>
        <dbReference type="SAM" id="MobiDB-lite"/>
    </source>
</evidence>
<evidence type="ECO:0000313" key="2">
    <source>
        <dbReference type="EMBL" id="TGO33109.1"/>
    </source>
</evidence>
<protein>
    <submittedName>
        <fullName evidence="2">Uncharacterized protein</fullName>
    </submittedName>
</protein>
<comment type="caution">
    <text evidence="2">The sequence shown here is derived from an EMBL/GenBank/DDBJ whole genome shotgun (WGS) entry which is preliminary data.</text>
</comment>
<dbReference type="Proteomes" id="UP000297814">
    <property type="component" value="Unassembled WGS sequence"/>
</dbReference>
<dbReference type="AlphaFoldDB" id="A0A4Z1GDG6"/>
<keyword evidence="3" id="KW-1185">Reference proteome</keyword>
<dbReference type="EMBL" id="PQXK01000266">
    <property type="protein sequence ID" value="TGO33109.1"/>
    <property type="molecule type" value="Genomic_DNA"/>
</dbReference>